<accession>A0A4Z2ETF1</accession>
<comment type="caution">
    <text evidence="1">The sequence shown here is derived from an EMBL/GenBank/DDBJ whole genome shotgun (WGS) entry which is preliminary data.</text>
</comment>
<gene>
    <name evidence="1" type="ORF">EYF80_058189</name>
</gene>
<dbReference type="Proteomes" id="UP000314294">
    <property type="component" value="Unassembled WGS sequence"/>
</dbReference>
<dbReference type="AlphaFoldDB" id="A0A4Z2ETF1"/>
<reference evidence="1 2" key="1">
    <citation type="submission" date="2019-03" db="EMBL/GenBank/DDBJ databases">
        <title>First draft genome of Liparis tanakae, snailfish: a comprehensive survey of snailfish specific genes.</title>
        <authorList>
            <person name="Kim W."/>
            <person name="Song I."/>
            <person name="Jeong J.-H."/>
            <person name="Kim D."/>
            <person name="Kim S."/>
            <person name="Ryu S."/>
            <person name="Song J.Y."/>
            <person name="Lee S.K."/>
        </authorList>
    </citation>
    <scope>NUCLEOTIDE SEQUENCE [LARGE SCALE GENOMIC DNA]</scope>
    <source>
        <tissue evidence="1">Muscle</tissue>
    </source>
</reference>
<evidence type="ECO:0000313" key="1">
    <source>
        <dbReference type="EMBL" id="TNN31654.1"/>
    </source>
</evidence>
<name>A0A4Z2ETF1_9TELE</name>
<evidence type="ECO:0000313" key="2">
    <source>
        <dbReference type="Proteomes" id="UP000314294"/>
    </source>
</evidence>
<proteinExistence type="predicted"/>
<keyword evidence="2" id="KW-1185">Reference proteome</keyword>
<sequence>MTAAVRSGEYESLSGRRVRSQPVSCRVEAASSLTLITHTGNEAWRPQLPLRHGDIVMERQTKGRARRLSGNKWL</sequence>
<organism evidence="1 2">
    <name type="scientific">Liparis tanakae</name>
    <name type="common">Tanaka's snailfish</name>
    <dbReference type="NCBI Taxonomy" id="230148"/>
    <lineage>
        <taxon>Eukaryota</taxon>
        <taxon>Metazoa</taxon>
        <taxon>Chordata</taxon>
        <taxon>Craniata</taxon>
        <taxon>Vertebrata</taxon>
        <taxon>Euteleostomi</taxon>
        <taxon>Actinopterygii</taxon>
        <taxon>Neopterygii</taxon>
        <taxon>Teleostei</taxon>
        <taxon>Neoteleostei</taxon>
        <taxon>Acanthomorphata</taxon>
        <taxon>Eupercaria</taxon>
        <taxon>Perciformes</taxon>
        <taxon>Cottioidei</taxon>
        <taxon>Cottales</taxon>
        <taxon>Liparidae</taxon>
        <taxon>Liparis</taxon>
    </lineage>
</organism>
<protein>
    <submittedName>
        <fullName evidence="1">Uncharacterized protein</fullName>
    </submittedName>
</protein>
<dbReference type="EMBL" id="SRLO01003262">
    <property type="protein sequence ID" value="TNN31654.1"/>
    <property type="molecule type" value="Genomic_DNA"/>
</dbReference>